<feature type="compositionally biased region" description="Basic and acidic residues" evidence="1">
    <location>
        <begin position="51"/>
        <end position="69"/>
    </location>
</feature>
<evidence type="ECO:0000313" key="2">
    <source>
        <dbReference type="EMBL" id="MBD1373371.1"/>
    </source>
</evidence>
<feature type="non-terminal residue" evidence="2">
    <location>
        <position position="121"/>
    </location>
</feature>
<proteinExistence type="predicted"/>
<evidence type="ECO:0000256" key="1">
    <source>
        <dbReference type="SAM" id="MobiDB-lite"/>
    </source>
</evidence>
<protein>
    <submittedName>
        <fullName evidence="2">Uncharacterized protein</fullName>
    </submittedName>
</protein>
<dbReference type="EMBL" id="JACXAH010000023">
    <property type="protein sequence ID" value="MBD1373371.1"/>
    <property type="molecule type" value="Genomic_DNA"/>
</dbReference>
<organism evidence="2 3">
    <name type="scientific">Polycladospora coralii</name>
    <dbReference type="NCBI Taxonomy" id="2771432"/>
    <lineage>
        <taxon>Bacteria</taxon>
        <taxon>Bacillati</taxon>
        <taxon>Bacillota</taxon>
        <taxon>Bacilli</taxon>
        <taxon>Bacillales</taxon>
        <taxon>Thermoactinomycetaceae</taxon>
        <taxon>Polycladospora</taxon>
    </lineage>
</organism>
<evidence type="ECO:0000313" key="3">
    <source>
        <dbReference type="Proteomes" id="UP000661691"/>
    </source>
</evidence>
<sequence length="121" mass="13550">MDKEHNNEENMPQKDWDTKNDQGEKSEEIGSLTEQESAEKNIISDSSPGSELKKSQDNDGKEKFVREQKSNIQEEATEPVAETNTKEEATEPVAETNIKEEATEPVAETNIKEEATEPVAE</sequence>
<feature type="compositionally biased region" description="Basic and acidic residues" evidence="1">
    <location>
        <begin position="1"/>
        <end position="28"/>
    </location>
</feature>
<accession>A0A926NAN4</accession>
<dbReference type="AlphaFoldDB" id="A0A926NAN4"/>
<dbReference type="Proteomes" id="UP000661691">
    <property type="component" value="Unassembled WGS sequence"/>
</dbReference>
<name>A0A926NAN4_9BACL</name>
<feature type="region of interest" description="Disordered" evidence="1">
    <location>
        <begin position="1"/>
        <end position="121"/>
    </location>
</feature>
<gene>
    <name evidence="2" type="ORF">IC620_13535</name>
</gene>
<comment type="caution">
    <text evidence="2">The sequence shown here is derived from an EMBL/GenBank/DDBJ whole genome shotgun (WGS) entry which is preliminary data.</text>
</comment>
<reference evidence="2" key="1">
    <citation type="submission" date="2020-09" db="EMBL/GenBank/DDBJ databases">
        <title>A novel bacterium of genus Hazenella, isolated from South China Sea.</title>
        <authorList>
            <person name="Huang H."/>
            <person name="Mo K."/>
            <person name="Hu Y."/>
        </authorList>
    </citation>
    <scope>NUCLEOTIDE SEQUENCE</scope>
    <source>
        <strain evidence="2">IB182357</strain>
    </source>
</reference>
<keyword evidence="3" id="KW-1185">Reference proteome</keyword>